<gene>
    <name evidence="1" type="ORF">OCBIM_22036291mg</name>
</gene>
<accession>A0A0L8GC48</accession>
<dbReference type="AlphaFoldDB" id="A0A0L8GC48"/>
<evidence type="ECO:0000313" key="1">
    <source>
        <dbReference type="EMBL" id="KOF74409.1"/>
    </source>
</evidence>
<protein>
    <submittedName>
        <fullName evidence="1">Uncharacterized protein</fullName>
    </submittedName>
</protein>
<sequence length="53" mass="5980">MHVKSKVDGSVRVISLTLIVAVSNHPHNLFLTRNGVFFGRNNILHSSHCFLYC</sequence>
<organism evidence="1">
    <name type="scientific">Octopus bimaculoides</name>
    <name type="common">California two-spotted octopus</name>
    <dbReference type="NCBI Taxonomy" id="37653"/>
    <lineage>
        <taxon>Eukaryota</taxon>
        <taxon>Metazoa</taxon>
        <taxon>Spiralia</taxon>
        <taxon>Lophotrochozoa</taxon>
        <taxon>Mollusca</taxon>
        <taxon>Cephalopoda</taxon>
        <taxon>Coleoidea</taxon>
        <taxon>Octopodiformes</taxon>
        <taxon>Octopoda</taxon>
        <taxon>Incirrata</taxon>
        <taxon>Octopodidae</taxon>
        <taxon>Octopus</taxon>
    </lineage>
</organism>
<proteinExistence type="predicted"/>
<dbReference type="EMBL" id="KQ422703">
    <property type="protein sequence ID" value="KOF74409.1"/>
    <property type="molecule type" value="Genomic_DNA"/>
</dbReference>
<reference evidence="1" key="1">
    <citation type="submission" date="2015-07" db="EMBL/GenBank/DDBJ databases">
        <title>MeaNS - Measles Nucleotide Surveillance Program.</title>
        <authorList>
            <person name="Tran T."/>
            <person name="Druce J."/>
        </authorList>
    </citation>
    <scope>NUCLEOTIDE SEQUENCE</scope>
    <source>
        <strain evidence="1">UCB-OBI-ISO-001</strain>
        <tissue evidence="1">Gonad</tissue>
    </source>
</reference>
<name>A0A0L8GC48_OCTBM</name>